<dbReference type="Gene3D" id="1.20.1280.50">
    <property type="match status" value="1"/>
</dbReference>
<dbReference type="InterPro" id="IPR001810">
    <property type="entry name" value="F-box_dom"/>
</dbReference>
<reference evidence="2" key="1">
    <citation type="journal article" date="2014" name="Nat. Commun.">
        <title>The emerging biofuel crop Camelina sativa retains a highly undifferentiated hexaploid genome structure.</title>
        <authorList>
            <person name="Kagale S."/>
            <person name="Koh C."/>
            <person name="Nixon J."/>
            <person name="Bollina V."/>
            <person name="Clarke W.E."/>
            <person name="Tuteja R."/>
            <person name="Spillane C."/>
            <person name="Robinson S.J."/>
            <person name="Links M.G."/>
            <person name="Clarke C."/>
            <person name="Higgins E.E."/>
            <person name="Huebert T."/>
            <person name="Sharpe A.G."/>
            <person name="Parkin I.A."/>
        </authorList>
    </citation>
    <scope>NUCLEOTIDE SEQUENCE [LARGE SCALE GENOMIC DNA]</scope>
    <source>
        <strain evidence="2">cv. DH55</strain>
    </source>
</reference>
<name>A0ABM1Q6Z5_CAMSA</name>
<sequence>MKSRRLSVSDDRLTISRRNTQSITLVNGRGNSLPIPIDLVMEIYSWLPAKSIARCRCVSKLWNAVLRRPDFTELYLTRSSARPQLLFTLENEDEFVFFSSPHPQNPVEGNSSLFAVAANRFTDSLRLCEIIDISNGFVFLRGNMILEGRKSEYRCRCYLTPAPVNRYLYRS</sequence>
<dbReference type="PANTHER" id="PTHR31111">
    <property type="entry name" value="BNAA05G37150D PROTEIN-RELATED"/>
    <property type="match status" value="1"/>
</dbReference>
<protein>
    <submittedName>
        <fullName evidence="3">F-box protein At3g23960</fullName>
    </submittedName>
</protein>
<dbReference type="SMART" id="SM00256">
    <property type="entry name" value="FBOX"/>
    <property type="match status" value="1"/>
</dbReference>
<evidence type="ECO:0000313" key="3">
    <source>
        <dbReference type="RefSeq" id="XP_019082533.1"/>
    </source>
</evidence>
<dbReference type="InterPro" id="IPR036047">
    <property type="entry name" value="F-box-like_dom_sf"/>
</dbReference>
<reference evidence="3" key="2">
    <citation type="submission" date="2025-08" db="UniProtKB">
        <authorList>
            <consortium name="RefSeq"/>
        </authorList>
    </citation>
    <scope>IDENTIFICATION</scope>
    <source>
        <tissue evidence="3">Leaf</tissue>
    </source>
</reference>
<dbReference type="Pfam" id="PF00646">
    <property type="entry name" value="F-box"/>
    <property type="match status" value="1"/>
</dbReference>
<proteinExistence type="predicted"/>
<dbReference type="PANTHER" id="PTHR31111:SF125">
    <property type="entry name" value="F-BOX PROTEIN CPR30-LIKE"/>
    <property type="match status" value="1"/>
</dbReference>
<dbReference type="SUPFAM" id="SSF81383">
    <property type="entry name" value="F-box domain"/>
    <property type="match status" value="1"/>
</dbReference>
<dbReference type="Proteomes" id="UP000694864">
    <property type="component" value="Chromosome 7"/>
</dbReference>
<gene>
    <name evidence="3" type="primary">LOC104704292</name>
</gene>
<feature type="domain" description="F-box" evidence="1">
    <location>
        <begin position="35"/>
        <end position="75"/>
    </location>
</feature>
<dbReference type="RefSeq" id="XP_019082533.1">
    <property type="nucleotide sequence ID" value="XM_019226988.1"/>
</dbReference>
<evidence type="ECO:0000313" key="2">
    <source>
        <dbReference type="Proteomes" id="UP000694864"/>
    </source>
</evidence>
<accession>A0ABM1Q6Z5</accession>
<dbReference type="GeneID" id="104704292"/>
<keyword evidence="2" id="KW-1185">Reference proteome</keyword>
<dbReference type="CDD" id="cd22157">
    <property type="entry name" value="F-box_AtFBW1-like"/>
    <property type="match status" value="1"/>
</dbReference>
<evidence type="ECO:0000259" key="1">
    <source>
        <dbReference type="SMART" id="SM00256"/>
    </source>
</evidence>
<organism evidence="2 3">
    <name type="scientific">Camelina sativa</name>
    <name type="common">False flax</name>
    <name type="synonym">Myagrum sativum</name>
    <dbReference type="NCBI Taxonomy" id="90675"/>
    <lineage>
        <taxon>Eukaryota</taxon>
        <taxon>Viridiplantae</taxon>
        <taxon>Streptophyta</taxon>
        <taxon>Embryophyta</taxon>
        <taxon>Tracheophyta</taxon>
        <taxon>Spermatophyta</taxon>
        <taxon>Magnoliopsida</taxon>
        <taxon>eudicotyledons</taxon>
        <taxon>Gunneridae</taxon>
        <taxon>Pentapetalae</taxon>
        <taxon>rosids</taxon>
        <taxon>malvids</taxon>
        <taxon>Brassicales</taxon>
        <taxon>Brassicaceae</taxon>
        <taxon>Camelineae</taxon>
        <taxon>Camelina</taxon>
    </lineage>
</organism>